<evidence type="ECO:0000256" key="3">
    <source>
        <dbReference type="ARBA" id="ARBA00022692"/>
    </source>
</evidence>
<dbReference type="AlphaFoldDB" id="A0A8J4TFZ6"/>
<comment type="similarity">
    <text evidence="2 7">Belongs to the peroxisomal membrane protein PXMP2/4 family.</text>
</comment>
<dbReference type="OrthoDB" id="10267969at2759"/>
<feature type="transmembrane region" description="Helical" evidence="7">
    <location>
        <begin position="145"/>
        <end position="164"/>
    </location>
</feature>
<keyword evidence="4 7" id="KW-1133">Transmembrane helix</keyword>
<dbReference type="InterPro" id="IPR007248">
    <property type="entry name" value="Mpv17_PMP22"/>
</dbReference>
<evidence type="ECO:0000256" key="6">
    <source>
        <dbReference type="ARBA" id="ARBA00049743"/>
    </source>
</evidence>
<dbReference type="Proteomes" id="UP000748531">
    <property type="component" value="Unassembled WGS sequence"/>
</dbReference>
<comment type="subcellular location">
    <subcellularLocation>
        <location evidence="1">Membrane</location>
        <topology evidence="1">Multi-pass membrane protein</topology>
    </subcellularLocation>
</comment>
<proteinExistence type="inferred from homology"/>
<evidence type="ECO:0000313" key="9">
    <source>
        <dbReference type="Proteomes" id="UP000748531"/>
    </source>
</evidence>
<evidence type="ECO:0000256" key="2">
    <source>
        <dbReference type="ARBA" id="ARBA00006824"/>
    </source>
</evidence>
<keyword evidence="9" id="KW-1185">Reference proteome</keyword>
<reference evidence="8" key="1">
    <citation type="submission" date="2019-05" db="EMBL/GenBank/DDBJ databases">
        <title>Annotation for the trematode Paragonimus heterotremus.</title>
        <authorList>
            <person name="Choi Y.-J."/>
        </authorList>
    </citation>
    <scope>NUCLEOTIDE SEQUENCE</scope>
    <source>
        <strain evidence="8">LC</strain>
    </source>
</reference>
<feature type="transmembrane region" description="Helical" evidence="7">
    <location>
        <begin position="206"/>
        <end position="225"/>
    </location>
</feature>
<dbReference type="Pfam" id="PF04117">
    <property type="entry name" value="Mpv17_PMP22"/>
    <property type="match status" value="1"/>
</dbReference>
<dbReference type="GO" id="GO:0016020">
    <property type="term" value="C:membrane"/>
    <property type="evidence" value="ECO:0007669"/>
    <property type="project" value="UniProtKB-SubCell"/>
</dbReference>
<gene>
    <name evidence="8" type="ORF">PHET_04643</name>
</gene>
<dbReference type="GO" id="GO:0005737">
    <property type="term" value="C:cytoplasm"/>
    <property type="evidence" value="ECO:0007669"/>
    <property type="project" value="TreeGrafter"/>
</dbReference>
<dbReference type="PANTHER" id="PTHR11266">
    <property type="entry name" value="PEROXISOMAL MEMBRANE PROTEIN 2, PXMP2 MPV17"/>
    <property type="match status" value="1"/>
</dbReference>
<protein>
    <recommendedName>
        <fullName evidence="6">Mitochondrial inner membrane protein Mpv17</fullName>
    </recommendedName>
</protein>
<evidence type="ECO:0000256" key="1">
    <source>
        <dbReference type="ARBA" id="ARBA00004141"/>
    </source>
</evidence>
<organism evidence="8 9">
    <name type="scientific">Paragonimus heterotremus</name>
    <dbReference type="NCBI Taxonomy" id="100268"/>
    <lineage>
        <taxon>Eukaryota</taxon>
        <taxon>Metazoa</taxon>
        <taxon>Spiralia</taxon>
        <taxon>Lophotrochozoa</taxon>
        <taxon>Platyhelminthes</taxon>
        <taxon>Trematoda</taxon>
        <taxon>Digenea</taxon>
        <taxon>Plagiorchiida</taxon>
        <taxon>Troglotremata</taxon>
        <taxon>Troglotrematidae</taxon>
        <taxon>Paragonimus</taxon>
    </lineage>
</organism>
<accession>A0A8J4TFZ6</accession>
<dbReference type="PANTHER" id="PTHR11266:SF17">
    <property type="entry name" value="PROTEIN MPV17"/>
    <property type="match status" value="1"/>
</dbReference>
<dbReference type="EMBL" id="LUCH01002177">
    <property type="protein sequence ID" value="KAF5401877.1"/>
    <property type="molecule type" value="Genomic_DNA"/>
</dbReference>
<keyword evidence="5 7" id="KW-0472">Membrane</keyword>
<name>A0A8J4TFZ6_9TREM</name>
<evidence type="ECO:0000256" key="4">
    <source>
        <dbReference type="ARBA" id="ARBA00022989"/>
    </source>
</evidence>
<comment type="caution">
    <text evidence="8">The sequence shown here is derived from an EMBL/GenBank/DDBJ whole genome shotgun (WGS) entry which is preliminary data.</text>
</comment>
<evidence type="ECO:0000256" key="7">
    <source>
        <dbReference type="RuleBase" id="RU363053"/>
    </source>
</evidence>
<evidence type="ECO:0000313" key="8">
    <source>
        <dbReference type="EMBL" id="KAF5401877.1"/>
    </source>
</evidence>
<keyword evidence="3 7" id="KW-0812">Transmembrane</keyword>
<sequence length="240" mass="27254">MGNLSTHAAAKPKSSPLVSRCVQFQPLLKNVMIAATLMMLGEILAEELKYCLLTDAEEKKSYKKRSLPRTLQNSTDLKSNASIICDCWRKKTLSWTNVDIYEVARLGLFGAFQGTYQHLYYSWLDGKLVGNSAMIVAKKVALDELLIGPASLFVFFTFNGYCYTRSLSGGLDHSRRLFWQAYVADLAFWPLVQTVNFALLPTRYRVPYIAVFMFVWNTYLCVLNFRKDSSTITDDESATK</sequence>
<evidence type="ECO:0000256" key="5">
    <source>
        <dbReference type="ARBA" id="ARBA00023136"/>
    </source>
</evidence>
<feature type="transmembrane region" description="Helical" evidence="7">
    <location>
        <begin position="176"/>
        <end position="200"/>
    </location>
</feature>